<dbReference type="InterPro" id="IPR056823">
    <property type="entry name" value="TEN-like_YD-shell"/>
</dbReference>
<organism evidence="5 6">
    <name type="scientific">Prevotella intermedia</name>
    <dbReference type="NCBI Taxonomy" id="28131"/>
    <lineage>
        <taxon>Bacteria</taxon>
        <taxon>Pseudomonadati</taxon>
        <taxon>Bacteroidota</taxon>
        <taxon>Bacteroidia</taxon>
        <taxon>Bacteroidales</taxon>
        <taxon>Prevotellaceae</taxon>
        <taxon>Prevotella</taxon>
    </lineage>
</organism>
<comment type="caution">
    <text evidence="5">The sequence shown here is derived from an EMBL/GenBank/DDBJ whole genome shotgun (WGS) entry which is preliminary data.</text>
</comment>
<evidence type="ECO:0000259" key="3">
    <source>
        <dbReference type="Pfam" id="PF20148"/>
    </source>
</evidence>
<dbReference type="Pfam" id="PF20148">
    <property type="entry name" value="DUF6531"/>
    <property type="match status" value="1"/>
</dbReference>
<feature type="domain" description="Teneurin-like YD-shell" evidence="4">
    <location>
        <begin position="894"/>
        <end position="1236"/>
    </location>
</feature>
<dbReference type="Gene3D" id="2.180.10.10">
    <property type="entry name" value="RHS repeat-associated core"/>
    <property type="match status" value="4"/>
</dbReference>
<dbReference type="InterPro" id="IPR031325">
    <property type="entry name" value="RHS_repeat"/>
</dbReference>
<keyword evidence="1" id="KW-0677">Repeat</keyword>
<protein>
    <submittedName>
        <fullName evidence="5">Type IV secretion protein Rhs</fullName>
    </submittedName>
</protein>
<proteinExistence type="predicted"/>
<keyword evidence="2" id="KW-0812">Transmembrane</keyword>
<sequence length="1384" mass="157501">MNLVDTHLTPILGLDIHFTTSWNPFHPFIGFVMDPMDYIPFIGATVNVNGFKRGVSDTQGIIIPLVHFPIVGAFIMAPIIGHDSMNFFGAERIYAEGSRLSGKGYFVMTCNDIGIPLTIQPGHKKFWHLIPTIYAPTSYSLPIPYGSPVNIGDPLVPDWAGMLKGLAMSFGFGAIMHFARKGMNKLLKKIAGKDNSISKKLCQMGFEPINLVNGSVLYEGTDFAFQGIMPLEWRREWSSDNDYVGILGHGCQNNYDLDVILDPEEDAIGVRIEDGRVLGFPMLSEGEDAYIRSEHMTLRRGHDAFETYDHTSRITKTYSRVSSAETGRWRLKSIRNVSGHIIQLQYEAGKLKEITDAAGRKLRLEYDDCPEVRRVVLLSADGHADETLVEYSYNEAGDMIGVTDAMGKTTHVEYENHLMTSKTDRDGQTFYWQYQGEGKQARCVHTWGEGGYQEGWIEYHTEEGYNVVVNGENEKTIYRYTPEQLVTSVEDELGVRERYEYTEYNEIYRKWDGEDRMTGYCYDERGNLTGVVHPDGTEETRAYDDEDRLITETDALGNHRVLVYHEPSDDGTPINGEGQLSAVIEADNRATFFEYDTRGLLSSVSLDDRKVHLEYNDQNNLVSVKNEKGVGTQWEYDHKGNVLSVLTSAGARQTFRYDRLNRVTSITTGKRTTNLRYNSYEDVVEASEGLHHVKYKYSPMGDILQREGEDGSILRFAYDRMDRLRMLTNEHGEEYTFDRNLRGEIVGETGFDSMHRSYMRDRSGRVIREERAGGRWTEYEYDQNGRLTRSSFSDGTIEVFGYDALGRLTEARNATGSVGMEYDGGGRVVRECFSGGLPDDRGTTVENVYDELGNRIETRTSLGLVVQNSFDEDGLLSRVTAVCGGGESWEEKIVRDSEGMKIEKVFSGGIRMTRTYDAYGNVVSQKSRSLRQDGYDRRYAWNAAGRLQSVIDGITGGKTSYAYDAVGSLMSARYEDGTDDYRMPDAMGNVFRSRDRSDREYGRGGRILRDRHYDYLYDVEGNLILKTPRRGLTQHPNHEVSEEVGTHIAWQTGDYAYEWYGNGMLKEVRLPYGKTVRFEYDALGRRTAKLFNGHVFRYLWDGNVMVQEWQYDENARPQHSIDEFGRIRMLGDEPVENLVTWVYEEGSYVPVAKIQDGERYTIISDYMGRPVEAYNSYGTIVWQGDYDIYGDLRNRKGIRDFIPFRQLGQYEDDETGLYYNRFRYYDPRTGNYISQDPIRLAGNNPTLYGYVGDCNWYIDVFGLSDSSKLGVALGPAPGVNHDAHHIVMANSTDSRMVSLRNQMENFTPPIGKNSKENGIWLPRQAKDRIAGTKVTAHKGEGIHSDAYKQSIYDRLNNKGREEFIAELDLIKEELNDGKTFKCKG</sequence>
<evidence type="ECO:0000259" key="4">
    <source>
        <dbReference type="Pfam" id="PF25023"/>
    </source>
</evidence>
<keyword evidence="2" id="KW-1133">Transmembrane helix</keyword>
<dbReference type="InterPro" id="IPR006530">
    <property type="entry name" value="YD"/>
</dbReference>
<feature type="transmembrane region" description="Helical" evidence="2">
    <location>
        <begin position="61"/>
        <end position="80"/>
    </location>
</feature>
<name>A0A2G9ICP4_PREIN</name>
<gene>
    <name evidence="5" type="ORF">CUC04_09090</name>
</gene>
<dbReference type="InterPro" id="IPR022385">
    <property type="entry name" value="Rhs_assc_core"/>
</dbReference>
<dbReference type="InterPro" id="IPR050708">
    <property type="entry name" value="T6SS_VgrG/RHS"/>
</dbReference>
<reference evidence="5 6" key="1">
    <citation type="submission" date="2017-11" db="EMBL/GenBank/DDBJ databases">
        <title>Genome sequencing of Prevotella intermedia KCOM 2069.</title>
        <authorList>
            <person name="Kook J.-K."/>
            <person name="Park S.-N."/>
            <person name="Lim Y.K."/>
        </authorList>
    </citation>
    <scope>NUCLEOTIDE SEQUENCE [LARGE SCALE GENOMIC DNA]</scope>
    <source>
        <strain evidence="5 6">KCOM 2069</strain>
    </source>
</reference>
<dbReference type="Pfam" id="PF05593">
    <property type="entry name" value="RHS_repeat"/>
    <property type="match status" value="2"/>
</dbReference>
<feature type="domain" description="Teneurin-like YD-shell" evidence="4">
    <location>
        <begin position="337"/>
        <end position="446"/>
    </location>
</feature>
<evidence type="ECO:0000256" key="1">
    <source>
        <dbReference type="ARBA" id="ARBA00022737"/>
    </source>
</evidence>
<dbReference type="PANTHER" id="PTHR32305">
    <property type="match status" value="1"/>
</dbReference>
<dbReference type="Proteomes" id="UP000230500">
    <property type="component" value="Unassembled WGS sequence"/>
</dbReference>
<keyword evidence="2" id="KW-0472">Membrane</keyword>
<dbReference type="NCBIfam" id="TIGR03696">
    <property type="entry name" value="Rhs_assc_core"/>
    <property type="match status" value="1"/>
</dbReference>
<evidence type="ECO:0000313" key="5">
    <source>
        <dbReference type="EMBL" id="PIN27519.1"/>
    </source>
</evidence>
<accession>A0A2G9ICP4</accession>
<evidence type="ECO:0000256" key="2">
    <source>
        <dbReference type="SAM" id="Phobius"/>
    </source>
</evidence>
<feature type="domain" description="Teneurin-like YD-shell" evidence="4">
    <location>
        <begin position="712"/>
        <end position="818"/>
    </location>
</feature>
<dbReference type="NCBIfam" id="TIGR01643">
    <property type="entry name" value="YD_repeat_2x"/>
    <property type="match status" value="5"/>
</dbReference>
<dbReference type="PANTHER" id="PTHR32305:SF15">
    <property type="entry name" value="PROTEIN RHSA-RELATED"/>
    <property type="match status" value="1"/>
</dbReference>
<dbReference type="Pfam" id="PF25023">
    <property type="entry name" value="TEN_YD-shell"/>
    <property type="match status" value="3"/>
</dbReference>
<dbReference type="RefSeq" id="WP_099977393.1">
    <property type="nucleotide sequence ID" value="NZ_PESN01000002.1"/>
</dbReference>
<evidence type="ECO:0000313" key="6">
    <source>
        <dbReference type="Proteomes" id="UP000230500"/>
    </source>
</evidence>
<dbReference type="EMBL" id="PESN01000002">
    <property type="protein sequence ID" value="PIN27519.1"/>
    <property type="molecule type" value="Genomic_DNA"/>
</dbReference>
<dbReference type="InterPro" id="IPR045351">
    <property type="entry name" value="DUF6531"/>
</dbReference>
<feature type="domain" description="DUF6531" evidence="3">
    <location>
        <begin position="207"/>
        <end position="280"/>
    </location>
</feature>